<name>A0ABV4E0J0_9CLOT</name>
<evidence type="ECO:0000256" key="3">
    <source>
        <dbReference type="ARBA" id="ARBA00013194"/>
    </source>
</evidence>
<dbReference type="Gene3D" id="3.10.50.40">
    <property type="match status" value="1"/>
</dbReference>
<keyword evidence="7 12" id="KW-0143">Chaperone</keyword>
<comment type="caution">
    <text evidence="16">The sequence shown here is derived from an EMBL/GenBank/DDBJ whole genome shotgun (WGS) entry which is preliminary data.</text>
</comment>
<dbReference type="SUPFAM" id="SSF102735">
    <property type="entry name" value="Trigger factor ribosome-binding domain"/>
    <property type="match status" value="1"/>
</dbReference>
<dbReference type="Proteomes" id="UP001565220">
    <property type="component" value="Unassembled WGS sequence"/>
</dbReference>
<evidence type="ECO:0000256" key="2">
    <source>
        <dbReference type="ARBA" id="ARBA00005464"/>
    </source>
</evidence>
<evidence type="ECO:0000256" key="8">
    <source>
        <dbReference type="ARBA" id="ARBA00023235"/>
    </source>
</evidence>
<comment type="subcellular location">
    <subcellularLocation>
        <location evidence="12">Cytoplasm</location>
    </subcellularLocation>
    <text evidence="12">About half TF is bound to the ribosome near the polypeptide exit tunnel while the other half is free in the cytoplasm.</text>
</comment>
<dbReference type="RefSeq" id="WP_294184630.1">
    <property type="nucleotide sequence ID" value="NZ_JBGFFE010000026.1"/>
</dbReference>
<evidence type="ECO:0000256" key="12">
    <source>
        <dbReference type="HAMAP-Rule" id="MF_00303"/>
    </source>
</evidence>
<evidence type="ECO:0000256" key="5">
    <source>
        <dbReference type="ARBA" id="ARBA00022618"/>
    </source>
</evidence>
<dbReference type="InterPro" id="IPR008880">
    <property type="entry name" value="Trigger_fac_C"/>
</dbReference>
<reference evidence="16 17" key="1">
    <citation type="submission" date="2024-08" db="EMBL/GenBank/DDBJ databases">
        <title>Clostridium lapicellarii sp. nov., and Clostridium renhuaiense sp. nov., two species isolated from the mud in a fermentation cellar used for producing sauce-flavour Chinese liquors.</title>
        <authorList>
            <person name="Yang F."/>
            <person name="Wang H."/>
            <person name="Chen L.Q."/>
            <person name="Zhou N."/>
            <person name="Lu J.J."/>
            <person name="Pu X.X."/>
            <person name="Wan B."/>
            <person name="Wang L."/>
            <person name="Liu S.J."/>
        </authorList>
    </citation>
    <scope>NUCLEOTIDE SEQUENCE [LARGE SCALE GENOMIC DNA]</scope>
    <source>
        <strain evidence="16 17">MT-113</strain>
    </source>
</reference>
<dbReference type="HAMAP" id="MF_00303">
    <property type="entry name" value="Trigger_factor_Tig"/>
    <property type="match status" value="1"/>
</dbReference>
<dbReference type="Pfam" id="PF05697">
    <property type="entry name" value="Trigger_N"/>
    <property type="match status" value="1"/>
</dbReference>
<dbReference type="PROSITE" id="PS50059">
    <property type="entry name" value="FKBP_PPIASE"/>
    <property type="match status" value="1"/>
</dbReference>
<evidence type="ECO:0000256" key="1">
    <source>
        <dbReference type="ARBA" id="ARBA00000971"/>
    </source>
</evidence>
<dbReference type="InterPro" id="IPR005215">
    <property type="entry name" value="Trig_fac"/>
</dbReference>
<comment type="domain">
    <text evidence="12">Consists of 3 domains; the N-terminus binds the ribosome, the middle domain has PPIase activity, while the C-terminus has intrinsic chaperone activity on its own.</text>
</comment>
<dbReference type="Pfam" id="PF00254">
    <property type="entry name" value="FKBP_C"/>
    <property type="match status" value="1"/>
</dbReference>
<evidence type="ECO:0000256" key="4">
    <source>
        <dbReference type="ARBA" id="ARBA00016902"/>
    </source>
</evidence>
<dbReference type="EC" id="5.2.1.8" evidence="3 12"/>
<keyword evidence="17" id="KW-1185">Reference proteome</keyword>
<evidence type="ECO:0000256" key="9">
    <source>
        <dbReference type="ARBA" id="ARBA00023306"/>
    </source>
</evidence>
<dbReference type="PANTHER" id="PTHR30560">
    <property type="entry name" value="TRIGGER FACTOR CHAPERONE AND PEPTIDYL-PROLYL CIS/TRANS ISOMERASE"/>
    <property type="match status" value="1"/>
</dbReference>
<dbReference type="InterPro" id="IPR036611">
    <property type="entry name" value="Trigger_fac_ribosome-bd_sf"/>
</dbReference>
<dbReference type="Gene3D" id="3.30.70.1050">
    <property type="entry name" value="Trigger factor ribosome-binding domain"/>
    <property type="match status" value="1"/>
</dbReference>
<evidence type="ECO:0000259" key="15">
    <source>
        <dbReference type="PROSITE" id="PS50059"/>
    </source>
</evidence>
<sequence>MNVKKEKIEENVVKLEITVESSKFNEAMKKAFAKNVKKFNIPGFRKGKAPMNIIKKYYGEGVFYEDAINFCCDDTYPKVLKENNIKPVDYPQINIVQIGENKDFIYTATVTVLPEVKLGKYKGLEVKRNTYDVTDEEVEKELKTMQEKNARIETKEDGAVEKGNIAVIDFKGTVDGKEFEGGEGKDYKLEIGSGTFIDNFEDQLVGLKAGDSKDVKVKFPEKYGRDDLNGKEAVFKVTVKEIKNKELPALDDEFAKEISEFDTLEEVKVDIKKKKQESNKLRSQREYEEAVVDAACSNAEVSIPEVMIKKEVDNMLKDLEMKLKYQGLDLKTYYKYTNNTEEKVRDYMKDTAEKRVKTDLVIAEIAKAEGIKAEDKELLERAKDMAKQYGGKEEDKIEKMSKLILDSQKGYLKTDVINSKVINILVDSSKAVE</sequence>
<evidence type="ECO:0000256" key="13">
    <source>
        <dbReference type="PROSITE-ProRule" id="PRU00277"/>
    </source>
</evidence>
<evidence type="ECO:0000313" key="16">
    <source>
        <dbReference type="EMBL" id="MEY8764677.1"/>
    </source>
</evidence>
<dbReference type="InterPro" id="IPR037041">
    <property type="entry name" value="Trigger_fac_C_sf"/>
</dbReference>
<evidence type="ECO:0000256" key="7">
    <source>
        <dbReference type="ARBA" id="ARBA00023186"/>
    </source>
</evidence>
<dbReference type="PANTHER" id="PTHR30560:SF3">
    <property type="entry name" value="TRIGGER FACTOR-LIKE PROTEIN TIG, CHLOROPLASTIC"/>
    <property type="match status" value="1"/>
</dbReference>
<protein>
    <recommendedName>
        <fullName evidence="4 12">Trigger factor</fullName>
        <shortName evidence="12">TF</shortName>
        <ecNumber evidence="3 12">5.2.1.8</ecNumber>
    </recommendedName>
    <alternativeName>
        <fullName evidence="11 12">PPIase</fullName>
    </alternativeName>
</protein>
<accession>A0ABV4E0J0</accession>
<dbReference type="SUPFAM" id="SSF54534">
    <property type="entry name" value="FKBP-like"/>
    <property type="match status" value="1"/>
</dbReference>
<keyword evidence="6 12" id="KW-0697">Rotamase</keyword>
<dbReference type="EMBL" id="JBGFFE010000026">
    <property type="protein sequence ID" value="MEY8764677.1"/>
    <property type="molecule type" value="Genomic_DNA"/>
</dbReference>
<gene>
    <name evidence="12 16" type="primary">tig</name>
    <name evidence="16" type="ORF">AB8S09_13715</name>
</gene>
<keyword evidence="8 12" id="KW-0413">Isomerase</keyword>
<evidence type="ECO:0000256" key="11">
    <source>
        <dbReference type="ARBA" id="ARBA00029986"/>
    </source>
</evidence>
<evidence type="ECO:0000256" key="14">
    <source>
        <dbReference type="RuleBase" id="RU003914"/>
    </source>
</evidence>
<comment type="catalytic activity">
    <reaction evidence="1 12 13">
        <text>[protein]-peptidylproline (omega=180) = [protein]-peptidylproline (omega=0)</text>
        <dbReference type="Rhea" id="RHEA:16237"/>
        <dbReference type="Rhea" id="RHEA-COMP:10747"/>
        <dbReference type="Rhea" id="RHEA-COMP:10748"/>
        <dbReference type="ChEBI" id="CHEBI:83833"/>
        <dbReference type="ChEBI" id="CHEBI:83834"/>
        <dbReference type="EC" id="5.2.1.8"/>
    </reaction>
</comment>
<evidence type="ECO:0000256" key="10">
    <source>
        <dbReference type="ARBA" id="ARBA00024849"/>
    </source>
</evidence>
<organism evidence="16 17">
    <name type="scientific">Clostridium lapidicellarium</name>
    <dbReference type="NCBI Taxonomy" id="3240931"/>
    <lineage>
        <taxon>Bacteria</taxon>
        <taxon>Bacillati</taxon>
        <taxon>Bacillota</taxon>
        <taxon>Clostridia</taxon>
        <taxon>Eubacteriales</taxon>
        <taxon>Clostridiaceae</taxon>
        <taxon>Clostridium</taxon>
    </lineage>
</organism>
<dbReference type="Pfam" id="PF05698">
    <property type="entry name" value="Trigger_C"/>
    <property type="match status" value="1"/>
</dbReference>
<dbReference type="SUPFAM" id="SSF109998">
    <property type="entry name" value="Triger factor/SurA peptide-binding domain-like"/>
    <property type="match status" value="1"/>
</dbReference>
<dbReference type="InterPro" id="IPR027304">
    <property type="entry name" value="Trigger_fact/SurA_dom_sf"/>
</dbReference>
<comment type="function">
    <text evidence="10 12">Involved in protein export. Acts as a chaperone by maintaining the newly synthesized protein in an open conformation. Functions as a peptidyl-prolyl cis-trans isomerase.</text>
</comment>
<keyword evidence="5 12" id="KW-0132">Cell division</keyword>
<feature type="domain" description="PPIase FKBP-type" evidence="15">
    <location>
        <begin position="163"/>
        <end position="248"/>
    </location>
</feature>
<dbReference type="Gene3D" id="1.10.3120.10">
    <property type="entry name" value="Trigger factor, C-terminal domain"/>
    <property type="match status" value="1"/>
</dbReference>
<evidence type="ECO:0000256" key="6">
    <source>
        <dbReference type="ARBA" id="ARBA00023110"/>
    </source>
</evidence>
<dbReference type="InterPro" id="IPR046357">
    <property type="entry name" value="PPIase_dom_sf"/>
</dbReference>
<dbReference type="InterPro" id="IPR008881">
    <property type="entry name" value="Trigger_fac_ribosome-bd_bac"/>
</dbReference>
<proteinExistence type="inferred from homology"/>
<dbReference type="PIRSF" id="PIRSF003095">
    <property type="entry name" value="Trigger_factor"/>
    <property type="match status" value="1"/>
</dbReference>
<dbReference type="InterPro" id="IPR001179">
    <property type="entry name" value="PPIase_FKBP_dom"/>
</dbReference>
<keyword evidence="12" id="KW-0963">Cytoplasm</keyword>
<dbReference type="GO" id="GO:0003755">
    <property type="term" value="F:peptidyl-prolyl cis-trans isomerase activity"/>
    <property type="evidence" value="ECO:0007669"/>
    <property type="project" value="UniProtKB-EC"/>
</dbReference>
<keyword evidence="9 12" id="KW-0131">Cell cycle</keyword>
<dbReference type="NCBIfam" id="TIGR00115">
    <property type="entry name" value="tig"/>
    <property type="match status" value="1"/>
</dbReference>
<evidence type="ECO:0000313" key="17">
    <source>
        <dbReference type="Proteomes" id="UP001565220"/>
    </source>
</evidence>
<comment type="similarity">
    <text evidence="2 12 14">Belongs to the FKBP-type PPIase family. Tig subfamily.</text>
</comment>